<organism evidence="3">
    <name type="scientific">hydrothermal vent metagenome</name>
    <dbReference type="NCBI Taxonomy" id="652676"/>
    <lineage>
        <taxon>unclassified sequences</taxon>
        <taxon>metagenomes</taxon>
        <taxon>ecological metagenomes</taxon>
    </lineage>
</organism>
<dbReference type="PANTHER" id="PTHR42947:SF1">
    <property type="entry name" value="COB--COM HETERODISULFIDE REDUCTASE SUBUNIT B 1"/>
    <property type="match status" value="1"/>
</dbReference>
<sequence length="318" mass="34983">MMTAQIDDTDRKKKYKKVAYYPGCALEGSAQAYDKSTRAVGRKLGLELVEIDDWNCCGAMEVKNIDPEVQTYLSSRVMSLAKNESKQDVVMAPCNGCYHNLKKAEYDISNKEKSKATVEKISGKAGHKAYESGEVETIHALDWIKFGFGEEELKEKIKGGLKGLKVANYYGCMYTRPRHIFPEKDQGGDSESTSKPHYMDDLLEIAGAVNVEFPLKTACCGGAHTLSDSDMSTKLVLNILQAAEAAGAEVIATECPTCHSGLEMHQIRALKRLSKETNVKVIYFTQLLGMAMGLSPRKVGLNANISDSMKFVKQKGIA</sequence>
<dbReference type="InterPro" id="IPR004017">
    <property type="entry name" value="Cys_rich_dom"/>
</dbReference>
<dbReference type="PANTHER" id="PTHR42947">
    <property type="entry name" value="COB--COM HETERODISULFIDE REDUCTASE SUBUNIT B 1"/>
    <property type="match status" value="1"/>
</dbReference>
<reference evidence="3" key="1">
    <citation type="submission" date="2018-06" db="EMBL/GenBank/DDBJ databases">
        <authorList>
            <person name="Zhirakovskaya E."/>
        </authorList>
    </citation>
    <scope>NUCLEOTIDE SEQUENCE</scope>
</reference>
<gene>
    <name evidence="3" type="ORF">MNBD_ALPHA04-1174</name>
</gene>
<dbReference type="InterPro" id="IPR051278">
    <property type="entry name" value="HdrB/HdrD_reductase"/>
</dbReference>
<keyword evidence="1" id="KW-0560">Oxidoreductase</keyword>
<proteinExistence type="predicted"/>
<dbReference type="Gene3D" id="1.20.1050.140">
    <property type="match status" value="1"/>
</dbReference>
<evidence type="ECO:0000259" key="2">
    <source>
        <dbReference type="Pfam" id="PF02754"/>
    </source>
</evidence>
<feature type="domain" description="Cysteine-rich" evidence="2">
    <location>
        <begin position="169"/>
        <end position="262"/>
    </location>
</feature>
<accession>A0A3B0S021</accession>
<name>A0A3B0S021_9ZZZZ</name>
<protein>
    <submittedName>
        <fullName evidence="3">Heterodisulfide reductase subunit B like protein HTH_1878</fullName>
    </submittedName>
</protein>
<dbReference type="Pfam" id="PF02754">
    <property type="entry name" value="CCG"/>
    <property type="match status" value="2"/>
</dbReference>
<evidence type="ECO:0000313" key="3">
    <source>
        <dbReference type="EMBL" id="VAV88885.1"/>
    </source>
</evidence>
<dbReference type="GO" id="GO:0016491">
    <property type="term" value="F:oxidoreductase activity"/>
    <property type="evidence" value="ECO:0007669"/>
    <property type="project" value="UniProtKB-KW"/>
</dbReference>
<dbReference type="EMBL" id="UOEF01000061">
    <property type="protein sequence ID" value="VAV88885.1"/>
    <property type="molecule type" value="Genomic_DNA"/>
</dbReference>
<evidence type="ECO:0000256" key="1">
    <source>
        <dbReference type="ARBA" id="ARBA00023002"/>
    </source>
</evidence>
<feature type="domain" description="Cysteine-rich" evidence="2">
    <location>
        <begin position="18"/>
        <end position="102"/>
    </location>
</feature>
<dbReference type="AlphaFoldDB" id="A0A3B0S021"/>